<dbReference type="Proteomes" id="UP000051870">
    <property type="component" value="Unassembled WGS sequence"/>
</dbReference>
<reference evidence="3" key="1">
    <citation type="submission" date="2015-09" db="EMBL/GenBank/DDBJ databases">
        <authorList>
            <person name="Rodrigo-Torres Lidia"/>
            <person name="Arahal R.David."/>
        </authorList>
    </citation>
    <scope>NUCLEOTIDE SEQUENCE [LARGE SCALE GENOMIC DNA]</scope>
    <source>
        <strain evidence="3">CECT 7735</strain>
    </source>
</reference>
<dbReference type="GeneID" id="83882072"/>
<dbReference type="RefSeq" id="WP_058312232.1">
    <property type="nucleotide sequence ID" value="NZ_CYTW01000003.1"/>
</dbReference>
<dbReference type="STRING" id="1715693.PH7735_03083"/>
<evidence type="ECO:0000313" key="2">
    <source>
        <dbReference type="EMBL" id="CUK06901.1"/>
    </source>
</evidence>
<gene>
    <name evidence="2" type="ORF">PH7735_03083</name>
</gene>
<protein>
    <submittedName>
        <fullName evidence="2">Pectate lyase superfamily protein</fullName>
    </submittedName>
</protein>
<dbReference type="AlphaFoldDB" id="A0A0P1IDJ2"/>
<dbReference type="InterPro" id="IPR024535">
    <property type="entry name" value="RHGA/B-epi-like_pectate_lyase"/>
</dbReference>
<feature type="domain" description="Rhamnogalacturonase A/B/Epimerase-like pectate lyase" evidence="1">
    <location>
        <begin position="188"/>
        <end position="252"/>
    </location>
</feature>
<dbReference type="InterPro" id="IPR012334">
    <property type="entry name" value="Pectin_lyas_fold"/>
</dbReference>
<evidence type="ECO:0000313" key="3">
    <source>
        <dbReference type="Proteomes" id="UP000051870"/>
    </source>
</evidence>
<dbReference type="Pfam" id="PF12708">
    <property type="entry name" value="Pect-lyase_RHGA_epim"/>
    <property type="match status" value="1"/>
</dbReference>
<proteinExistence type="predicted"/>
<dbReference type="Gene3D" id="2.160.20.10">
    <property type="entry name" value="Single-stranded right-handed beta-helix, Pectin lyase-like"/>
    <property type="match status" value="1"/>
</dbReference>
<accession>A0A0P1IDJ2</accession>
<dbReference type="GO" id="GO:0016829">
    <property type="term" value="F:lyase activity"/>
    <property type="evidence" value="ECO:0007669"/>
    <property type="project" value="UniProtKB-KW"/>
</dbReference>
<keyword evidence="2" id="KW-0456">Lyase</keyword>
<sequence>MNKAITDGVLFMPPAFESNLNVWSSGNGTSGSDTYQNAMNAAFVPSDQDFGGCLELQKTATTQKVRYMGQTPMLPGCYLQITVRIKAVSGALPSVRIAGYAAYGSGNNVPGLVEIGPEVALTNYGEVVELRAIVGTGARGGVDMVWGSDPVYGHFGLDLVGATGGIVRIDDIEIEDITGAYLRDMMDWVDVRDYGAIGDGVTDDSEAFAAANSAANGREVLVPDGTYHLANSVTFTTPVRFQGTITMPTDKYLTLNRNFHLPAYIEAFGNEELAFKKAFQSLLNNSDHESLDMGGRRITVTEPIDLREVVATKNSYAQRRVIRNGQFYVTGDTAWTPDTVTSQATYDSDDPRTLTNVVNVANVPVGARVSANGVGREIYVESKNISTQEIRLSQPLYDAEGTQNYTFTRFKYVLDFSGFDTISLFNISDVEFLCNSLASGILLATSGVAFHIRDCFFNRPKHRAITSPGSGCQGMLVDRCNFITAEGGTPAQDRISIAISTNANDVKVRNNRASQFRHFLIIGGMNAVVTGNHFFQGDGEDAGLRTAGVIMALSHISMTFDSNYVDNASLEWTNEYDATPDFGGGYSFSALSVTDNVFLSGDVAPWVAYLVIKPHGQGHYITGLTVTGNKFRSLHGSMDRVDRVDTSFADLDMSKGKHVLVEGNTFHAITTPCYNPLQIDYTQSSASNTWVIDTENKLPFGGQPRTVESLVPISKIETSGNTGVFSMPYARTGQGTANDELHLKWETAVKGEMSVRVRMD</sequence>
<dbReference type="InterPro" id="IPR011050">
    <property type="entry name" value="Pectin_lyase_fold/virulence"/>
</dbReference>
<dbReference type="EMBL" id="CYTW01000003">
    <property type="protein sequence ID" value="CUK06901.1"/>
    <property type="molecule type" value="Genomic_DNA"/>
</dbReference>
<dbReference type="SUPFAM" id="SSF51126">
    <property type="entry name" value="Pectin lyase-like"/>
    <property type="match status" value="1"/>
</dbReference>
<keyword evidence="3" id="KW-1185">Reference proteome</keyword>
<organism evidence="2 3">
    <name type="scientific">Shimia thalassica</name>
    <dbReference type="NCBI Taxonomy" id="1715693"/>
    <lineage>
        <taxon>Bacteria</taxon>
        <taxon>Pseudomonadati</taxon>
        <taxon>Pseudomonadota</taxon>
        <taxon>Alphaproteobacteria</taxon>
        <taxon>Rhodobacterales</taxon>
        <taxon>Roseobacteraceae</taxon>
    </lineage>
</organism>
<evidence type="ECO:0000259" key="1">
    <source>
        <dbReference type="Pfam" id="PF12708"/>
    </source>
</evidence>
<name>A0A0P1IDJ2_9RHOB</name>